<proteinExistence type="predicted"/>
<dbReference type="Proteomes" id="UP001501153">
    <property type="component" value="Unassembled WGS sequence"/>
</dbReference>
<name>A0ABP8I767_9BACT</name>
<dbReference type="Gene3D" id="3.40.630.30">
    <property type="match status" value="1"/>
</dbReference>
<sequence>MVPVSPFLLPAVPQPLSAPLHPVPVLETARLWLRGYYPSDFELHLAMCQEPDFYRHLSPGPMPAEEVWGKFLRTIGHWTLLGYGFWAIEEKASGSYIGSIGFADFKRGLDPRMDDVPEIGWVLAPAAHGKGYASEAVAAALAWGQEQFADARTVCIIDPDNTASLNVAAKFGYREFARSTYKDNPIVLLERPGTGAA</sequence>
<dbReference type="InterPro" id="IPR051531">
    <property type="entry name" value="N-acetyltransferase"/>
</dbReference>
<comment type="caution">
    <text evidence="2">The sequence shown here is derived from an EMBL/GenBank/DDBJ whole genome shotgun (WGS) entry which is preliminary data.</text>
</comment>
<dbReference type="Pfam" id="PF13302">
    <property type="entry name" value="Acetyltransf_3"/>
    <property type="match status" value="1"/>
</dbReference>
<accession>A0ABP8I767</accession>
<gene>
    <name evidence="2" type="ORF">GCM10023185_12860</name>
</gene>
<organism evidence="2 3">
    <name type="scientific">Hymenobacter saemangeumensis</name>
    <dbReference type="NCBI Taxonomy" id="1084522"/>
    <lineage>
        <taxon>Bacteria</taxon>
        <taxon>Pseudomonadati</taxon>
        <taxon>Bacteroidota</taxon>
        <taxon>Cytophagia</taxon>
        <taxon>Cytophagales</taxon>
        <taxon>Hymenobacteraceae</taxon>
        <taxon>Hymenobacter</taxon>
    </lineage>
</organism>
<dbReference type="InterPro" id="IPR000182">
    <property type="entry name" value="GNAT_dom"/>
</dbReference>
<evidence type="ECO:0000313" key="2">
    <source>
        <dbReference type="EMBL" id="GAA4352825.1"/>
    </source>
</evidence>
<keyword evidence="3" id="KW-1185">Reference proteome</keyword>
<dbReference type="InterPro" id="IPR016181">
    <property type="entry name" value="Acyl_CoA_acyltransferase"/>
</dbReference>
<evidence type="ECO:0000259" key="1">
    <source>
        <dbReference type="PROSITE" id="PS51186"/>
    </source>
</evidence>
<dbReference type="PANTHER" id="PTHR43792">
    <property type="entry name" value="GNAT FAMILY, PUTATIVE (AFU_ORTHOLOGUE AFUA_3G00765)-RELATED-RELATED"/>
    <property type="match status" value="1"/>
</dbReference>
<reference evidence="3" key="1">
    <citation type="journal article" date="2019" name="Int. J. Syst. Evol. Microbiol.">
        <title>The Global Catalogue of Microorganisms (GCM) 10K type strain sequencing project: providing services to taxonomists for standard genome sequencing and annotation.</title>
        <authorList>
            <consortium name="The Broad Institute Genomics Platform"/>
            <consortium name="The Broad Institute Genome Sequencing Center for Infectious Disease"/>
            <person name="Wu L."/>
            <person name="Ma J."/>
        </authorList>
    </citation>
    <scope>NUCLEOTIDE SEQUENCE [LARGE SCALE GENOMIC DNA]</scope>
    <source>
        <strain evidence="3">JCM 17923</strain>
    </source>
</reference>
<feature type="domain" description="N-acetyltransferase" evidence="1">
    <location>
        <begin position="31"/>
        <end position="194"/>
    </location>
</feature>
<dbReference type="PANTHER" id="PTHR43792:SF1">
    <property type="entry name" value="N-ACETYLTRANSFERASE DOMAIN-CONTAINING PROTEIN"/>
    <property type="match status" value="1"/>
</dbReference>
<dbReference type="PROSITE" id="PS51186">
    <property type="entry name" value="GNAT"/>
    <property type="match status" value="1"/>
</dbReference>
<dbReference type="EMBL" id="BAABGZ010000013">
    <property type="protein sequence ID" value="GAA4352825.1"/>
    <property type="molecule type" value="Genomic_DNA"/>
</dbReference>
<evidence type="ECO:0000313" key="3">
    <source>
        <dbReference type="Proteomes" id="UP001501153"/>
    </source>
</evidence>
<protein>
    <submittedName>
        <fullName evidence="2">GNAT family N-acetyltransferase</fullName>
    </submittedName>
</protein>
<dbReference type="SUPFAM" id="SSF55729">
    <property type="entry name" value="Acyl-CoA N-acyltransferases (Nat)"/>
    <property type="match status" value="1"/>
</dbReference>